<feature type="repeat" description="WD" evidence="3">
    <location>
        <begin position="696"/>
        <end position="728"/>
    </location>
</feature>
<feature type="region of interest" description="Disordered" evidence="4">
    <location>
        <begin position="90"/>
        <end position="143"/>
    </location>
</feature>
<dbReference type="InterPro" id="IPR020472">
    <property type="entry name" value="WD40_PAC1"/>
</dbReference>
<dbReference type="PANTHER" id="PTHR19855">
    <property type="entry name" value="WD40 REPEAT PROTEIN 12, 37"/>
    <property type="match status" value="1"/>
</dbReference>
<dbReference type="PROSITE" id="PS50082">
    <property type="entry name" value="WD_REPEATS_2"/>
    <property type="match status" value="2"/>
</dbReference>
<evidence type="ECO:0000259" key="5">
    <source>
        <dbReference type="PROSITE" id="PS50181"/>
    </source>
</evidence>
<dbReference type="InterPro" id="IPR036322">
    <property type="entry name" value="WD40_repeat_dom_sf"/>
</dbReference>
<dbReference type="PRINTS" id="PR00320">
    <property type="entry name" value="GPROTEINBRPT"/>
</dbReference>
<dbReference type="Proteomes" id="UP000515154">
    <property type="component" value="Unplaced"/>
</dbReference>
<dbReference type="InterPro" id="IPR019775">
    <property type="entry name" value="WD40_repeat_CS"/>
</dbReference>
<evidence type="ECO:0000256" key="4">
    <source>
        <dbReference type="SAM" id="MobiDB-lite"/>
    </source>
</evidence>
<feature type="compositionally biased region" description="Basic and acidic residues" evidence="4">
    <location>
        <begin position="97"/>
        <end position="108"/>
    </location>
</feature>
<feature type="region of interest" description="Disordered" evidence="4">
    <location>
        <begin position="17"/>
        <end position="45"/>
    </location>
</feature>
<reference evidence="7" key="1">
    <citation type="submission" date="2025-08" db="UniProtKB">
        <authorList>
            <consortium name="RefSeq"/>
        </authorList>
    </citation>
    <scope>IDENTIFICATION</scope>
</reference>
<dbReference type="Gene3D" id="2.130.10.10">
    <property type="entry name" value="YVTN repeat-like/Quinoprotein amine dehydrogenase"/>
    <property type="match status" value="2"/>
</dbReference>
<dbReference type="Pfam" id="PF12937">
    <property type="entry name" value="F-box-like"/>
    <property type="match status" value="1"/>
</dbReference>
<evidence type="ECO:0000313" key="7">
    <source>
        <dbReference type="RefSeq" id="XP_036354708.1"/>
    </source>
</evidence>
<name>A0A7E6EHB6_9MOLL</name>
<keyword evidence="1 3" id="KW-0853">WD repeat</keyword>
<dbReference type="InterPro" id="IPR001810">
    <property type="entry name" value="F-box_dom"/>
</dbReference>
<dbReference type="InterPro" id="IPR036047">
    <property type="entry name" value="F-box-like_dom_sf"/>
</dbReference>
<accession>A0A7E6EHB6</accession>
<evidence type="ECO:0000256" key="3">
    <source>
        <dbReference type="PROSITE-ProRule" id="PRU00221"/>
    </source>
</evidence>
<dbReference type="InterPro" id="IPR015943">
    <property type="entry name" value="WD40/YVTN_repeat-like_dom_sf"/>
</dbReference>
<feature type="repeat" description="WD" evidence="3">
    <location>
        <begin position="580"/>
        <end position="612"/>
    </location>
</feature>
<dbReference type="Pfam" id="PF00400">
    <property type="entry name" value="WD40"/>
    <property type="match status" value="4"/>
</dbReference>
<dbReference type="SMART" id="SM00320">
    <property type="entry name" value="WD40"/>
    <property type="match status" value="5"/>
</dbReference>
<evidence type="ECO:0000313" key="6">
    <source>
        <dbReference type="Proteomes" id="UP000515154"/>
    </source>
</evidence>
<protein>
    <submittedName>
        <fullName evidence="7">F-box/WD repeat-containing protein 8</fullName>
    </submittedName>
</protein>
<keyword evidence="2" id="KW-0677">Repeat</keyword>
<dbReference type="RefSeq" id="XP_036354708.1">
    <property type="nucleotide sequence ID" value="XM_036498815.1"/>
</dbReference>
<dbReference type="PANTHER" id="PTHR19855:SF16">
    <property type="entry name" value="F-BOX AND WD REPEAT DOMAIN CONTAINING 8"/>
    <property type="match status" value="1"/>
</dbReference>
<evidence type="ECO:0000256" key="1">
    <source>
        <dbReference type="ARBA" id="ARBA00022574"/>
    </source>
</evidence>
<proteinExistence type="predicted"/>
<dbReference type="SUPFAM" id="SSF50978">
    <property type="entry name" value="WD40 repeat-like"/>
    <property type="match status" value="1"/>
</dbReference>
<dbReference type="PROSITE" id="PS00678">
    <property type="entry name" value="WD_REPEATS_1"/>
    <property type="match status" value="2"/>
</dbReference>
<dbReference type="SMART" id="SM00256">
    <property type="entry name" value="FBOX"/>
    <property type="match status" value="1"/>
</dbReference>
<gene>
    <name evidence="7" type="primary">LOC115228039</name>
</gene>
<dbReference type="Gene3D" id="1.20.1280.50">
    <property type="match status" value="1"/>
</dbReference>
<feature type="domain" description="F-box" evidence="5">
    <location>
        <begin position="168"/>
        <end position="214"/>
    </location>
</feature>
<dbReference type="InterPro" id="IPR001680">
    <property type="entry name" value="WD40_rpt"/>
</dbReference>
<keyword evidence="6" id="KW-1185">Reference proteome</keyword>
<organism evidence="6 7">
    <name type="scientific">Octopus sinensis</name>
    <name type="common">East Asian common octopus</name>
    <dbReference type="NCBI Taxonomy" id="2607531"/>
    <lineage>
        <taxon>Eukaryota</taxon>
        <taxon>Metazoa</taxon>
        <taxon>Spiralia</taxon>
        <taxon>Lophotrochozoa</taxon>
        <taxon>Mollusca</taxon>
        <taxon>Cephalopoda</taxon>
        <taxon>Coleoidea</taxon>
        <taxon>Octopodiformes</taxon>
        <taxon>Octopoda</taxon>
        <taxon>Incirrata</taxon>
        <taxon>Octopodidae</taxon>
        <taxon>Octopus</taxon>
    </lineage>
</organism>
<dbReference type="PROSITE" id="PS50181">
    <property type="entry name" value="FBOX"/>
    <property type="match status" value="1"/>
</dbReference>
<evidence type="ECO:0000256" key="2">
    <source>
        <dbReference type="ARBA" id="ARBA00022737"/>
    </source>
</evidence>
<dbReference type="SUPFAM" id="SSF81383">
    <property type="entry name" value="F-box domain"/>
    <property type="match status" value="1"/>
</dbReference>
<dbReference type="AlphaFoldDB" id="A0A7E6EHB6"/>
<dbReference type="KEGG" id="osn:115228039"/>
<sequence>MAQEVELEEFRSQWRKELGSQNVSMAHPKKIPKKNMLPDSDKQQVSWSKLDGSKKIEGRAASLLLQVTENVNDVVYQPFVIVGQLLKEGTCPNSNTETDKTDLDRRTLDNTSRPSKRSYFDSALESNDETQGREKKKKKKTANCDEGKRRESFIDYLVADLDEINEIPFFEITLARELALKIFQYLDLKDLCRCAQVSKSWQSLSEDNWLWYNVYYQRGKSKAPLMTEEDSWKSVVKEEHQRQRALLNNWKVRLGRVRSLLYVQAGVLSAASFHKDTVVAGYTNGQVKLHNLDNGDVCVFQPSDMSLQLDNTCEEGTVANDITLVDTTDTLTVAVFKHGFVDIWWNDGDLKPCHTVHCGTNITAISLTETHSDTLVAVTTGPHVIFEAVEKRDRDENGSIRENSTFQRLMKVDFGNKVSTMKFLPNTETSCAFDCRMAVATKHVVKIYAPPPSHRYSSRTVNVDNNITLVADSENSTEVHNMYGTPITSMEVSGGSQPTLAVGLGSSTGLFDGYQVKLYDLSSGKPSVTFHGHTWYISCMHLNSDSNEQPSQSSITLATGCGDRKVRLYDARCSFPVMTLAGHTQKISSVQADKWKIVSGGEDGVVTVWDIRMATRLWDWHNRPSGQVVPLVKLYDLSSGKPSVTFHGHTWYISCMHLNSDSNEQPSQSSITLATGCGDRKVRLYDARCSFPVMTLAGHTQKISSVQADKWKIVSGGEDGVVTVWDIRMATRLWDWHNRHPVRLCRYNDRYLVVANVPDEKFVDPDNDGFADRKHRGSLQVYDFLCDDQHDLVEALPDICRSSYDQLHGYDYGINLVTPYDTI</sequence>
<dbReference type="PROSITE" id="PS50294">
    <property type="entry name" value="WD_REPEATS_REGION"/>
    <property type="match status" value="2"/>
</dbReference>